<accession>A0A2N5CA60</accession>
<name>A0A2N5CA60_9BURK</name>
<dbReference type="Pfam" id="PF10604">
    <property type="entry name" value="Polyketide_cyc2"/>
    <property type="match status" value="1"/>
</dbReference>
<dbReference type="OrthoDB" id="1364128at2"/>
<gene>
    <name evidence="1" type="ORF">CYJ10_17565</name>
</gene>
<dbReference type="RefSeq" id="WP_101682768.1">
    <property type="nucleotide sequence ID" value="NZ_PJRP01000008.1"/>
</dbReference>
<dbReference type="AlphaFoldDB" id="A0A2N5CA60"/>
<dbReference type="PANTHER" id="PTHR39332">
    <property type="entry name" value="BLL4707 PROTEIN"/>
    <property type="match status" value="1"/>
</dbReference>
<dbReference type="CDD" id="cd07821">
    <property type="entry name" value="PYR_PYL_RCAR_like"/>
    <property type="match status" value="1"/>
</dbReference>
<comment type="caution">
    <text evidence="1">The sequence shown here is derived from an EMBL/GenBank/DDBJ whole genome shotgun (WGS) entry which is preliminary data.</text>
</comment>
<dbReference type="InterPro" id="IPR023393">
    <property type="entry name" value="START-like_dom_sf"/>
</dbReference>
<evidence type="ECO:0000313" key="2">
    <source>
        <dbReference type="Proteomes" id="UP000234341"/>
    </source>
</evidence>
<reference evidence="1 2" key="1">
    <citation type="submission" date="2017-12" db="EMBL/GenBank/DDBJ databases">
        <title>Genome sequence of the active heterotrophic nitrifier-denitrifier, Cupriavidus pauculus UM1.</title>
        <authorList>
            <person name="Putonti C."/>
            <person name="Castignetti D."/>
        </authorList>
    </citation>
    <scope>NUCLEOTIDE SEQUENCE [LARGE SCALE GENOMIC DNA]</scope>
    <source>
        <strain evidence="1 2">UM1</strain>
    </source>
</reference>
<dbReference type="InterPro" id="IPR019587">
    <property type="entry name" value="Polyketide_cyclase/dehydratase"/>
</dbReference>
<dbReference type="Proteomes" id="UP000234341">
    <property type="component" value="Unassembled WGS sequence"/>
</dbReference>
<dbReference type="Gene3D" id="3.30.530.20">
    <property type="match status" value="1"/>
</dbReference>
<proteinExistence type="predicted"/>
<sequence>MATAAATITLPVAPDRVWQLIGGFDSLPDWLPYIPKSEPSEGGRVRRLANPDGDAIVERLEAFDNAARSYTYSILEAPFPVTGYRSTLRVVGVDDGQASRVEWSGQFTPAGVSGEDASRLFTGIYRDGLQALQATLAGAAS</sequence>
<evidence type="ECO:0000313" key="1">
    <source>
        <dbReference type="EMBL" id="PLP99113.1"/>
    </source>
</evidence>
<dbReference type="SUPFAM" id="SSF55961">
    <property type="entry name" value="Bet v1-like"/>
    <property type="match status" value="1"/>
</dbReference>
<protein>
    <recommendedName>
        <fullName evidence="3">SRPBCC family protein</fullName>
    </recommendedName>
</protein>
<organism evidence="1 2">
    <name type="scientific">Cupriavidus pauculus</name>
    <dbReference type="NCBI Taxonomy" id="82633"/>
    <lineage>
        <taxon>Bacteria</taxon>
        <taxon>Pseudomonadati</taxon>
        <taxon>Pseudomonadota</taxon>
        <taxon>Betaproteobacteria</taxon>
        <taxon>Burkholderiales</taxon>
        <taxon>Burkholderiaceae</taxon>
        <taxon>Cupriavidus</taxon>
    </lineage>
</organism>
<dbReference type="EMBL" id="PJRP01000008">
    <property type="protein sequence ID" value="PLP99113.1"/>
    <property type="molecule type" value="Genomic_DNA"/>
</dbReference>
<evidence type="ECO:0008006" key="3">
    <source>
        <dbReference type="Google" id="ProtNLM"/>
    </source>
</evidence>
<dbReference type="PANTHER" id="PTHR39332:SF7">
    <property type="entry name" value="SRPBCC FAMILY PROTEIN"/>
    <property type="match status" value="1"/>
</dbReference>